<gene>
    <name evidence="2" type="ORF">FYJ84_11820</name>
</gene>
<dbReference type="GO" id="GO:0005524">
    <property type="term" value="F:ATP binding"/>
    <property type="evidence" value="ECO:0007669"/>
    <property type="project" value="UniProtKB-KW"/>
</dbReference>
<dbReference type="Proteomes" id="UP000433181">
    <property type="component" value="Unassembled WGS sequence"/>
</dbReference>
<evidence type="ECO:0000313" key="3">
    <source>
        <dbReference type="Proteomes" id="UP000433181"/>
    </source>
</evidence>
<reference evidence="2 3" key="1">
    <citation type="submission" date="2019-08" db="EMBL/GenBank/DDBJ databases">
        <title>In-depth cultivation of the pig gut microbiome towards novel bacterial diversity and tailored functional studies.</title>
        <authorList>
            <person name="Wylensek D."/>
            <person name="Hitch T.C.A."/>
            <person name="Clavel T."/>
        </authorList>
    </citation>
    <scope>NUCLEOTIDE SEQUENCE [LARGE SCALE GENOMIC DNA]</scope>
    <source>
        <strain evidence="2 3">WCA-693-APC-5D-A</strain>
    </source>
</reference>
<dbReference type="SUPFAM" id="SSF52540">
    <property type="entry name" value="P-loop containing nucleoside triphosphate hydrolases"/>
    <property type="match status" value="1"/>
</dbReference>
<dbReference type="Gene3D" id="3.40.50.300">
    <property type="entry name" value="P-loop containing nucleotide triphosphate hydrolases"/>
    <property type="match status" value="1"/>
</dbReference>
<proteinExistence type="predicted"/>
<dbReference type="InterPro" id="IPR003959">
    <property type="entry name" value="ATPase_AAA_core"/>
</dbReference>
<dbReference type="AlphaFoldDB" id="A0A6I2ULQ7"/>
<dbReference type="EMBL" id="VUNR01000029">
    <property type="protein sequence ID" value="MSU09666.1"/>
    <property type="molecule type" value="Genomic_DNA"/>
</dbReference>
<comment type="caution">
    <text evidence="2">The sequence shown here is derived from an EMBL/GenBank/DDBJ whole genome shotgun (WGS) entry which is preliminary data.</text>
</comment>
<dbReference type="Pfam" id="PF13304">
    <property type="entry name" value="AAA_21"/>
    <property type="match status" value="1"/>
</dbReference>
<dbReference type="InterPro" id="IPR027417">
    <property type="entry name" value="P-loop_NTPase"/>
</dbReference>
<name>A0A6I2ULQ7_9FIRM</name>
<evidence type="ECO:0000259" key="1">
    <source>
        <dbReference type="Pfam" id="PF13304"/>
    </source>
</evidence>
<feature type="domain" description="ATPase AAA-type core" evidence="1">
    <location>
        <begin position="58"/>
        <end position="328"/>
    </location>
</feature>
<keyword evidence="2" id="KW-0547">Nucleotide-binding</keyword>
<protein>
    <submittedName>
        <fullName evidence="2">ATP-binding protein</fullName>
    </submittedName>
</protein>
<accession>A0A6I2ULQ7</accession>
<keyword evidence="3" id="KW-1185">Reference proteome</keyword>
<sequence>MSVFMGVFMKLLRIRAEGLPLHKNPFDVSFYALQRVQKNHMEALSHLFGNVYINTAEAFIGINASGKTTALRVVSFASMLLCATPMNAGFVPKIISDDSEVVFDIDFYASNKIYHLQSKIVKTELPDGTNGIRIISEKLWGKNVNSKVNKSNFLAYDESKPIRVRDNSDEYLSDDVSIVIAIKKQIQEKDLFVDLSVLTDFNLFTPDDSYASAEIISVLDPTIEYIKVEKNQNKKTMIKLKFQGQPELVLLNLGELPQYLSSGTVKGLRVFTDAARVLKQGGYLFIDEIENHFNKELVVSLLRLFMSRKTNPKGAVIIFTTHYSELLDDMVRNDAIFITRNNDGLSVANLNSLLKRNDMKKSEVYQSNFLGGTAPKYQALLALKNGIIAAQEM</sequence>
<evidence type="ECO:0000313" key="2">
    <source>
        <dbReference type="EMBL" id="MSU09666.1"/>
    </source>
</evidence>
<keyword evidence="2" id="KW-0067">ATP-binding</keyword>
<organism evidence="2 3">
    <name type="scientific">Anaerovibrio slackiae</name>
    <dbReference type="NCBI Taxonomy" id="2652309"/>
    <lineage>
        <taxon>Bacteria</taxon>
        <taxon>Bacillati</taxon>
        <taxon>Bacillota</taxon>
        <taxon>Negativicutes</taxon>
        <taxon>Selenomonadales</taxon>
        <taxon>Selenomonadaceae</taxon>
        <taxon>Anaerovibrio</taxon>
    </lineage>
</organism>
<dbReference type="GO" id="GO:0016887">
    <property type="term" value="F:ATP hydrolysis activity"/>
    <property type="evidence" value="ECO:0007669"/>
    <property type="project" value="InterPro"/>
</dbReference>